<protein>
    <submittedName>
        <fullName evidence="2">Uncharacterized protein</fullName>
    </submittedName>
</protein>
<reference evidence="2 3" key="1">
    <citation type="journal article" date="2014" name="Genome Biol. Evol.">
        <title>The secreted proteins of Achlya hypogyna and Thraustotheca clavata identify the ancestral oomycete secretome and reveal gene acquisitions by horizontal gene transfer.</title>
        <authorList>
            <person name="Misner I."/>
            <person name="Blouin N."/>
            <person name="Leonard G."/>
            <person name="Richards T.A."/>
            <person name="Lane C.E."/>
        </authorList>
    </citation>
    <scope>NUCLEOTIDE SEQUENCE [LARGE SCALE GENOMIC DNA]</scope>
    <source>
        <strain evidence="2 3">ATCC 48635</strain>
    </source>
</reference>
<keyword evidence="3" id="KW-1185">Reference proteome</keyword>
<evidence type="ECO:0000256" key="1">
    <source>
        <dbReference type="SAM" id="Coils"/>
    </source>
</evidence>
<dbReference type="AlphaFoldDB" id="A0A1V9ZFZ8"/>
<gene>
    <name evidence="2" type="ORF">ACHHYP_12858</name>
</gene>
<feature type="coiled-coil region" evidence="1">
    <location>
        <begin position="43"/>
        <end position="99"/>
    </location>
</feature>
<dbReference type="EMBL" id="JNBR01000124">
    <property type="protein sequence ID" value="OQR96924.1"/>
    <property type="molecule type" value="Genomic_DNA"/>
</dbReference>
<evidence type="ECO:0000313" key="3">
    <source>
        <dbReference type="Proteomes" id="UP000243579"/>
    </source>
</evidence>
<keyword evidence="1" id="KW-0175">Coiled coil</keyword>
<dbReference type="Proteomes" id="UP000243579">
    <property type="component" value="Unassembled WGS sequence"/>
</dbReference>
<sequence>MLGADKYSAREILFDAQARDPDEAKAKNRQRLRDHRRLKKRQHVFLTERVAELMAQVAALEAARPLAWRDVATALEAQASKAQRTRRQLLTQLSQLEIVACSLERWVRTNIAEPRDSLLPHQAPWQDHTLLAPVPQRLRSLQWTTDRLYWNTEAAIGACRLQEQMSVALHTLSYDQTYVVIRNHRLVQASTEAALEAQRCMYLRTPQGVSVDDELVREAFGEDGMLEQVGSTRVVYRLVPTAVGGTMVALTITHDEASAEPLNHQCSYGWTCVERVDATMTRVLDAWIFLVETPPSTGGELEHYDNFLRTIRAAYVENLAHCNQLFLDTLASVQNAC</sequence>
<evidence type="ECO:0000313" key="2">
    <source>
        <dbReference type="EMBL" id="OQR96924.1"/>
    </source>
</evidence>
<organism evidence="2 3">
    <name type="scientific">Achlya hypogyna</name>
    <name type="common">Oomycete</name>
    <name type="synonym">Protoachlya hypogyna</name>
    <dbReference type="NCBI Taxonomy" id="1202772"/>
    <lineage>
        <taxon>Eukaryota</taxon>
        <taxon>Sar</taxon>
        <taxon>Stramenopiles</taxon>
        <taxon>Oomycota</taxon>
        <taxon>Saprolegniomycetes</taxon>
        <taxon>Saprolegniales</taxon>
        <taxon>Achlyaceae</taxon>
        <taxon>Achlya</taxon>
    </lineage>
</organism>
<proteinExistence type="predicted"/>
<name>A0A1V9ZFZ8_ACHHY</name>
<dbReference type="OrthoDB" id="10405295at2759"/>
<accession>A0A1V9ZFZ8</accession>
<comment type="caution">
    <text evidence="2">The sequence shown here is derived from an EMBL/GenBank/DDBJ whole genome shotgun (WGS) entry which is preliminary data.</text>
</comment>